<dbReference type="CDD" id="cd05233">
    <property type="entry name" value="SDR_c"/>
    <property type="match status" value="1"/>
</dbReference>
<dbReference type="PANTHER" id="PTHR24321">
    <property type="entry name" value="DEHYDROGENASES, SHORT CHAIN"/>
    <property type="match status" value="1"/>
</dbReference>
<dbReference type="PROSITE" id="PS00061">
    <property type="entry name" value="ADH_SHORT"/>
    <property type="match status" value="1"/>
</dbReference>
<gene>
    <name evidence="3" type="ORF">Y10_15870</name>
</gene>
<dbReference type="Pfam" id="PF13561">
    <property type="entry name" value="adh_short_C2"/>
    <property type="match status" value="1"/>
</dbReference>
<dbReference type="NCBIfam" id="NF009466">
    <property type="entry name" value="PRK12826.1-2"/>
    <property type="match status" value="1"/>
</dbReference>
<dbReference type="Gene3D" id="3.40.50.720">
    <property type="entry name" value="NAD(P)-binding Rossmann-like Domain"/>
    <property type="match status" value="1"/>
</dbReference>
<name>A0ABQ5MII6_9FLAO</name>
<dbReference type="Proteomes" id="UP001143543">
    <property type="component" value="Unassembled WGS sequence"/>
</dbReference>
<reference evidence="3" key="1">
    <citation type="submission" date="2022-07" db="EMBL/GenBank/DDBJ databases">
        <title>Taxonomy of Novel Oxalotrophic and Methylotrophic Bacteria.</title>
        <authorList>
            <person name="Sahin N."/>
            <person name="Tani A."/>
        </authorList>
    </citation>
    <scope>NUCLEOTIDE SEQUENCE</scope>
    <source>
        <strain evidence="3">Y10</strain>
    </source>
</reference>
<dbReference type="InterPro" id="IPR002347">
    <property type="entry name" value="SDR_fam"/>
</dbReference>
<dbReference type="InterPro" id="IPR020904">
    <property type="entry name" value="Sc_DH/Rdtase_CS"/>
</dbReference>
<dbReference type="SUPFAM" id="SSF51735">
    <property type="entry name" value="NAD(P)-binding Rossmann-fold domains"/>
    <property type="match status" value="1"/>
</dbReference>
<protein>
    <submittedName>
        <fullName evidence="3">Oxidoreductase</fullName>
    </submittedName>
</protein>
<comment type="similarity">
    <text evidence="1">Belongs to the short-chain dehydrogenases/reductases (SDR) family.</text>
</comment>
<dbReference type="PRINTS" id="PR00081">
    <property type="entry name" value="GDHRDH"/>
</dbReference>
<dbReference type="InterPro" id="IPR036291">
    <property type="entry name" value="NAD(P)-bd_dom_sf"/>
</dbReference>
<dbReference type="PRINTS" id="PR00080">
    <property type="entry name" value="SDRFAMILY"/>
</dbReference>
<keyword evidence="4" id="KW-1185">Reference proteome</keyword>
<sequence>MKILDNKVAIITGAGSGIGKATATLFAENGAKVVVTDVNEEHGKQVVEDIKTKGGEAIFVKADTSKPEDSERTVNEAVKTFGKLDIAVNNAGISGAQAPIGDYPIDSWDKVIAVNLNGVFYGMRYQLPAMEKNGKGSIINVASILGAVGFAHSAAYVAAKHGVVGLTQNAGIEYAAKGIRVNAVGPGFIKTPLVESSLSKEEYDGLASLHPIGRLGEPEEVAELFVWLASDKASFATGAYYPVDGGYLAK</sequence>
<dbReference type="RefSeq" id="WP_281764861.1">
    <property type="nucleotide sequence ID" value="NZ_BRVO01000002.1"/>
</dbReference>
<evidence type="ECO:0000256" key="1">
    <source>
        <dbReference type="ARBA" id="ARBA00006484"/>
    </source>
</evidence>
<keyword evidence="2" id="KW-0560">Oxidoreductase</keyword>
<evidence type="ECO:0000256" key="2">
    <source>
        <dbReference type="ARBA" id="ARBA00023002"/>
    </source>
</evidence>
<accession>A0ABQ5MII6</accession>
<dbReference type="EMBL" id="BRVO01000002">
    <property type="protein sequence ID" value="GLB49219.1"/>
    <property type="molecule type" value="Genomic_DNA"/>
</dbReference>
<evidence type="ECO:0000313" key="3">
    <source>
        <dbReference type="EMBL" id="GLB49219.1"/>
    </source>
</evidence>
<organism evidence="3 4">
    <name type="scientific">Neptunitalea lumnitzerae</name>
    <dbReference type="NCBI Taxonomy" id="2965509"/>
    <lineage>
        <taxon>Bacteria</taxon>
        <taxon>Pseudomonadati</taxon>
        <taxon>Bacteroidota</taxon>
        <taxon>Flavobacteriia</taxon>
        <taxon>Flavobacteriales</taxon>
        <taxon>Flavobacteriaceae</taxon>
        <taxon>Neptunitalea</taxon>
    </lineage>
</organism>
<comment type="caution">
    <text evidence="3">The sequence shown here is derived from an EMBL/GenBank/DDBJ whole genome shotgun (WGS) entry which is preliminary data.</text>
</comment>
<evidence type="ECO:0000313" key="4">
    <source>
        <dbReference type="Proteomes" id="UP001143543"/>
    </source>
</evidence>
<proteinExistence type="inferred from homology"/>
<dbReference type="NCBIfam" id="NF005559">
    <property type="entry name" value="PRK07231.1"/>
    <property type="match status" value="1"/>
</dbReference>
<dbReference type="PANTHER" id="PTHR24321:SF8">
    <property type="entry name" value="ESTRADIOL 17-BETA-DEHYDROGENASE 8-RELATED"/>
    <property type="match status" value="1"/>
</dbReference>